<dbReference type="GO" id="GO:0072583">
    <property type="term" value="P:clathrin-dependent endocytosis"/>
    <property type="evidence" value="ECO:0007669"/>
    <property type="project" value="TreeGrafter"/>
</dbReference>
<evidence type="ECO:0000313" key="8">
    <source>
        <dbReference type="EMBL" id="KAJ7655379.1"/>
    </source>
</evidence>
<dbReference type="PANTHER" id="PTHR10639:SF7">
    <property type="entry name" value="CLATHRIN LIGHT CHAIN"/>
    <property type="match status" value="1"/>
</dbReference>
<organism evidence="8 9">
    <name type="scientific">Mycena rosella</name>
    <name type="common">Pink bonnet</name>
    <name type="synonym">Agaricus rosellus</name>
    <dbReference type="NCBI Taxonomy" id="1033263"/>
    <lineage>
        <taxon>Eukaryota</taxon>
        <taxon>Fungi</taxon>
        <taxon>Dikarya</taxon>
        <taxon>Basidiomycota</taxon>
        <taxon>Agaricomycotina</taxon>
        <taxon>Agaricomycetes</taxon>
        <taxon>Agaricomycetidae</taxon>
        <taxon>Agaricales</taxon>
        <taxon>Marasmiineae</taxon>
        <taxon>Mycenaceae</taxon>
        <taxon>Mycena</taxon>
    </lineage>
</organism>
<dbReference type="EMBL" id="JARKIE010000312">
    <property type="protein sequence ID" value="KAJ7655379.1"/>
    <property type="molecule type" value="Genomic_DNA"/>
</dbReference>
<keyword evidence="9" id="KW-1185">Reference proteome</keyword>
<dbReference type="InterPro" id="IPR000996">
    <property type="entry name" value="Clathrin_L-chain"/>
</dbReference>
<dbReference type="AlphaFoldDB" id="A0AAD7CNR5"/>
<reference evidence="8" key="1">
    <citation type="submission" date="2023-03" db="EMBL/GenBank/DDBJ databases">
        <title>Massive genome expansion in bonnet fungi (Mycena s.s.) driven by repeated elements and novel gene families across ecological guilds.</title>
        <authorList>
            <consortium name="Lawrence Berkeley National Laboratory"/>
            <person name="Harder C.B."/>
            <person name="Miyauchi S."/>
            <person name="Viragh M."/>
            <person name="Kuo A."/>
            <person name="Thoen E."/>
            <person name="Andreopoulos B."/>
            <person name="Lu D."/>
            <person name="Skrede I."/>
            <person name="Drula E."/>
            <person name="Henrissat B."/>
            <person name="Morin E."/>
            <person name="Kohler A."/>
            <person name="Barry K."/>
            <person name="LaButti K."/>
            <person name="Morin E."/>
            <person name="Salamov A."/>
            <person name="Lipzen A."/>
            <person name="Mereny Z."/>
            <person name="Hegedus B."/>
            <person name="Baldrian P."/>
            <person name="Stursova M."/>
            <person name="Weitz H."/>
            <person name="Taylor A."/>
            <person name="Grigoriev I.V."/>
            <person name="Nagy L.G."/>
            <person name="Martin F."/>
            <person name="Kauserud H."/>
        </authorList>
    </citation>
    <scope>NUCLEOTIDE SEQUENCE</scope>
    <source>
        <strain evidence="8">CBHHK067</strain>
    </source>
</reference>
<feature type="region of interest" description="Disordered" evidence="7">
    <location>
        <begin position="80"/>
        <end position="108"/>
    </location>
</feature>
<dbReference type="Pfam" id="PF01086">
    <property type="entry name" value="Clathrin_lg_ch"/>
    <property type="match status" value="1"/>
</dbReference>
<evidence type="ECO:0000256" key="3">
    <source>
        <dbReference type="ARBA" id="ARBA00023136"/>
    </source>
</evidence>
<evidence type="ECO:0000256" key="6">
    <source>
        <dbReference type="RuleBase" id="RU363137"/>
    </source>
</evidence>
<keyword evidence="5 6" id="KW-0968">Cytoplasmic vesicle</keyword>
<dbReference type="GO" id="GO:0030130">
    <property type="term" value="C:clathrin coat of trans-Golgi network vesicle"/>
    <property type="evidence" value="ECO:0007669"/>
    <property type="project" value="InterPro"/>
</dbReference>
<dbReference type="PANTHER" id="PTHR10639">
    <property type="entry name" value="CLATHRIN LIGHT CHAIN"/>
    <property type="match status" value="1"/>
</dbReference>
<dbReference type="GO" id="GO:0030132">
    <property type="term" value="C:clathrin coat of coated pit"/>
    <property type="evidence" value="ECO:0007669"/>
    <property type="project" value="InterPro"/>
</dbReference>
<evidence type="ECO:0000313" key="9">
    <source>
        <dbReference type="Proteomes" id="UP001221757"/>
    </source>
</evidence>
<comment type="subcellular location">
    <subcellularLocation>
        <location evidence="1 6">Cytoplasmic vesicle membrane</location>
        <topology evidence="1 6">Peripheral membrane protein</topology>
        <orientation evidence="1 6">Cytoplasmic side</orientation>
    </subcellularLocation>
    <subcellularLocation>
        <location evidence="6">Membrane</location>
        <location evidence="6">Coated pit</location>
        <topology evidence="6">Peripheral membrane protein</topology>
        <orientation evidence="6">Cytoplasmic side</orientation>
    </subcellularLocation>
    <text evidence="6">Cytoplasmic face of coated pits and vesicles.</text>
</comment>
<comment type="similarity">
    <text evidence="2 6">Belongs to the clathrin light chain family.</text>
</comment>
<dbReference type="Proteomes" id="UP001221757">
    <property type="component" value="Unassembled WGS sequence"/>
</dbReference>
<name>A0AAD7CNR5_MYCRO</name>
<proteinExistence type="inferred from homology"/>
<sequence length="247" mass="26996">MSTGDEIDFDAAASQFPALDGDGDGDILSASFASPSATANYTPSAATADADFFAFEEPRARETVVKVTGDDEIEKFASEFPDIDVGPRSPPAHQPTFGAPRPQPSVYSSTPILTQQLEEDEPQVIKDWREKQAAEIAARDEASKARRQETITRAEKAIDDFYETYAAKKERTIRDNKDQEKYYLESLTAALSAGTTWQRICDSLELENSQSKTVARAGPGTTDLTRFKEVLLRLKREGDAAPGAGGY</sequence>
<evidence type="ECO:0000256" key="1">
    <source>
        <dbReference type="ARBA" id="ARBA00004180"/>
    </source>
</evidence>
<keyword evidence="3 6" id="KW-0472">Membrane</keyword>
<evidence type="ECO:0000256" key="5">
    <source>
        <dbReference type="ARBA" id="ARBA00023329"/>
    </source>
</evidence>
<protein>
    <recommendedName>
        <fullName evidence="6">Clathrin light chain</fullName>
    </recommendedName>
</protein>
<evidence type="ECO:0000256" key="4">
    <source>
        <dbReference type="ARBA" id="ARBA00023176"/>
    </source>
</evidence>
<dbReference type="GO" id="GO:0006886">
    <property type="term" value="P:intracellular protein transport"/>
    <property type="evidence" value="ECO:0007669"/>
    <property type="project" value="InterPro"/>
</dbReference>
<dbReference type="GO" id="GO:0005198">
    <property type="term" value="F:structural molecule activity"/>
    <property type="evidence" value="ECO:0007669"/>
    <property type="project" value="InterPro"/>
</dbReference>
<accession>A0AAD7CNR5</accession>
<keyword evidence="4 6" id="KW-0168">Coated pit</keyword>
<dbReference type="GO" id="GO:0032050">
    <property type="term" value="F:clathrin heavy chain binding"/>
    <property type="evidence" value="ECO:0007669"/>
    <property type="project" value="TreeGrafter"/>
</dbReference>
<evidence type="ECO:0000256" key="2">
    <source>
        <dbReference type="ARBA" id="ARBA00005263"/>
    </source>
</evidence>
<evidence type="ECO:0000256" key="7">
    <source>
        <dbReference type="SAM" id="MobiDB-lite"/>
    </source>
</evidence>
<gene>
    <name evidence="8" type="ORF">B0H17DRAFT_956528</name>
</gene>
<comment type="function">
    <text evidence="6">Clathrin is the major protein of the polyhedral coat of coated pits and vesicles.</text>
</comment>
<comment type="caution">
    <text evidence="8">The sequence shown here is derived from an EMBL/GenBank/DDBJ whole genome shotgun (WGS) entry which is preliminary data.</text>
</comment>